<dbReference type="PANTHER" id="PTHR43479">
    <property type="entry name" value="ACREF/ENVCD OPERON REPRESSOR-RELATED"/>
    <property type="match status" value="1"/>
</dbReference>
<proteinExistence type="predicted"/>
<dbReference type="InterPro" id="IPR050624">
    <property type="entry name" value="HTH-type_Tx_Regulator"/>
</dbReference>
<dbReference type="RefSeq" id="WP_039466386.1">
    <property type="nucleotide sequence ID" value="NZ_JWLZ01000186.1"/>
</dbReference>
<organism evidence="4 5">
    <name type="scientific">Photobacterium gaetbulicola</name>
    <dbReference type="NCBI Taxonomy" id="1295392"/>
    <lineage>
        <taxon>Bacteria</taxon>
        <taxon>Pseudomonadati</taxon>
        <taxon>Pseudomonadota</taxon>
        <taxon>Gammaproteobacteria</taxon>
        <taxon>Vibrionales</taxon>
        <taxon>Vibrionaceae</taxon>
        <taxon>Photobacterium</taxon>
    </lineage>
</organism>
<dbReference type="EMBL" id="JWLZ01000186">
    <property type="protein sequence ID" value="KHT62035.1"/>
    <property type="molecule type" value="Genomic_DNA"/>
</dbReference>
<evidence type="ECO:0000313" key="5">
    <source>
        <dbReference type="Proteomes" id="UP000031278"/>
    </source>
</evidence>
<evidence type="ECO:0000256" key="1">
    <source>
        <dbReference type="ARBA" id="ARBA00023125"/>
    </source>
</evidence>
<dbReference type="SUPFAM" id="SSF46689">
    <property type="entry name" value="Homeodomain-like"/>
    <property type="match status" value="1"/>
</dbReference>
<keyword evidence="1 2" id="KW-0238">DNA-binding</keyword>
<comment type="caution">
    <text evidence="4">The sequence shown here is derived from an EMBL/GenBank/DDBJ whole genome shotgun (WGS) entry which is preliminary data.</text>
</comment>
<evidence type="ECO:0000313" key="4">
    <source>
        <dbReference type="EMBL" id="KHT62035.1"/>
    </source>
</evidence>
<dbReference type="Proteomes" id="UP000031278">
    <property type="component" value="Unassembled WGS sequence"/>
</dbReference>
<sequence>MTERKQGRRSAQAAEETKLLIIKTAAEMFCELGYERVSLRNISERAGVSHSLIRHHFGSKEKIWHSISDNLHVYFLSYMYKLLEEIPSELPSNVILYRFVTMLLAQQLAHPMPIQLIADGVRQGDVLMDYFFDSNGELEKLVNEVVECCNKDFPTTPVKVWEMKWQMMMYAHGAASMKPFVLDTWEGASEEQCLLNHWQLFNQTMATQLNITPDQMLQPEKLSDILIELPCEWGCDAREKDVQETS</sequence>
<evidence type="ECO:0000259" key="3">
    <source>
        <dbReference type="PROSITE" id="PS50977"/>
    </source>
</evidence>
<dbReference type="InterPro" id="IPR009057">
    <property type="entry name" value="Homeodomain-like_sf"/>
</dbReference>
<evidence type="ECO:0000256" key="2">
    <source>
        <dbReference type="PROSITE-ProRule" id="PRU00335"/>
    </source>
</evidence>
<gene>
    <name evidence="4" type="ORF">RJ45_19700</name>
</gene>
<dbReference type="AlphaFoldDB" id="A0A0B9GAU5"/>
<reference evidence="4 5" key="1">
    <citation type="submission" date="2014-12" db="EMBL/GenBank/DDBJ databases">
        <title>Genome sequencing of Photobacterium gaetbulicola AD005a.</title>
        <authorList>
            <person name="Adrian T.G.S."/>
            <person name="Chan K.G."/>
        </authorList>
    </citation>
    <scope>NUCLEOTIDE SEQUENCE [LARGE SCALE GENOMIC DNA]</scope>
    <source>
        <strain evidence="4 5">AD005a</strain>
    </source>
</reference>
<dbReference type="Pfam" id="PF00440">
    <property type="entry name" value="TetR_N"/>
    <property type="match status" value="1"/>
</dbReference>
<feature type="DNA-binding region" description="H-T-H motif" evidence="2">
    <location>
        <begin position="38"/>
        <end position="57"/>
    </location>
</feature>
<dbReference type="PRINTS" id="PR00455">
    <property type="entry name" value="HTHTETR"/>
</dbReference>
<dbReference type="InterPro" id="IPR001647">
    <property type="entry name" value="HTH_TetR"/>
</dbReference>
<dbReference type="Gene3D" id="1.10.357.10">
    <property type="entry name" value="Tetracycline Repressor, domain 2"/>
    <property type="match status" value="1"/>
</dbReference>
<accession>A0A0B9GAU5</accession>
<name>A0A0B9GAU5_9GAMM</name>
<protein>
    <submittedName>
        <fullName evidence="4">TetR family transcriptional regulator</fullName>
    </submittedName>
</protein>
<dbReference type="GO" id="GO:0003677">
    <property type="term" value="F:DNA binding"/>
    <property type="evidence" value="ECO:0007669"/>
    <property type="project" value="UniProtKB-UniRule"/>
</dbReference>
<dbReference type="PROSITE" id="PS50977">
    <property type="entry name" value="HTH_TETR_2"/>
    <property type="match status" value="1"/>
</dbReference>
<feature type="domain" description="HTH tetR-type" evidence="3">
    <location>
        <begin position="15"/>
        <end position="75"/>
    </location>
</feature>
<dbReference type="PANTHER" id="PTHR43479:SF12">
    <property type="entry name" value="TRANSCRIPTIONAL REGULATORY PROTEIN"/>
    <property type="match status" value="1"/>
</dbReference>